<reference evidence="2 3" key="1">
    <citation type="journal article" date="2018" name="Front. Plant Sci.">
        <title>Red Clover (Trifolium pratense) and Zigzag Clover (T. medium) - A Picture of Genomic Similarities and Differences.</title>
        <authorList>
            <person name="Dluhosova J."/>
            <person name="Istvanek J."/>
            <person name="Nedelnik J."/>
            <person name="Repkova J."/>
        </authorList>
    </citation>
    <scope>NUCLEOTIDE SEQUENCE [LARGE SCALE GENOMIC DNA]</scope>
    <source>
        <strain evidence="3">cv. 10/8</strain>
        <tissue evidence="2">Leaf</tissue>
    </source>
</reference>
<comment type="caution">
    <text evidence="2">The sequence shown here is derived from an EMBL/GenBank/DDBJ whole genome shotgun (WGS) entry which is preliminary data.</text>
</comment>
<keyword evidence="1" id="KW-1133">Transmembrane helix</keyword>
<dbReference type="AlphaFoldDB" id="A0A392Q5E7"/>
<sequence>HPRMSGRRACQSVPSPRLEPHIASWVLSLSTATLEPVIGRLFCLWRNAHSSVAQRAVFFLFSGFLLAAARRAWVGGATRSVGAGFGGFLLLVALHAGVTARRAELLCLGLRVFWFLRNAQGSAAQRAGLVA</sequence>
<feature type="transmembrane region" description="Helical" evidence="1">
    <location>
        <begin position="80"/>
        <end position="98"/>
    </location>
</feature>
<proteinExistence type="predicted"/>
<dbReference type="EMBL" id="LXQA010114352">
    <property type="protein sequence ID" value="MCI19338.1"/>
    <property type="molecule type" value="Genomic_DNA"/>
</dbReference>
<protein>
    <submittedName>
        <fullName evidence="2">Uncharacterized protein</fullName>
    </submittedName>
</protein>
<keyword evidence="3" id="KW-1185">Reference proteome</keyword>
<keyword evidence="1" id="KW-0812">Transmembrane</keyword>
<evidence type="ECO:0000313" key="3">
    <source>
        <dbReference type="Proteomes" id="UP000265520"/>
    </source>
</evidence>
<feature type="transmembrane region" description="Helical" evidence="1">
    <location>
        <begin position="56"/>
        <end position="74"/>
    </location>
</feature>
<name>A0A392Q5E7_9FABA</name>
<evidence type="ECO:0000256" key="1">
    <source>
        <dbReference type="SAM" id="Phobius"/>
    </source>
</evidence>
<accession>A0A392Q5E7</accession>
<feature type="non-terminal residue" evidence="2">
    <location>
        <position position="131"/>
    </location>
</feature>
<feature type="non-terminal residue" evidence="2">
    <location>
        <position position="1"/>
    </location>
</feature>
<evidence type="ECO:0000313" key="2">
    <source>
        <dbReference type="EMBL" id="MCI19338.1"/>
    </source>
</evidence>
<dbReference type="Proteomes" id="UP000265520">
    <property type="component" value="Unassembled WGS sequence"/>
</dbReference>
<keyword evidence="1" id="KW-0472">Membrane</keyword>
<organism evidence="2 3">
    <name type="scientific">Trifolium medium</name>
    <dbReference type="NCBI Taxonomy" id="97028"/>
    <lineage>
        <taxon>Eukaryota</taxon>
        <taxon>Viridiplantae</taxon>
        <taxon>Streptophyta</taxon>
        <taxon>Embryophyta</taxon>
        <taxon>Tracheophyta</taxon>
        <taxon>Spermatophyta</taxon>
        <taxon>Magnoliopsida</taxon>
        <taxon>eudicotyledons</taxon>
        <taxon>Gunneridae</taxon>
        <taxon>Pentapetalae</taxon>
        <taxon>rosids</taxon>
        <taxon>fabids</taxon>
        <taxon>Fabales</taxon>
        <taxon>Fabaceae</taxon>
        <taxon>Papilionoideae</taxon>
        <taxon>50 kb inversion clade</taxon>
        <taxon>NPAAA clade</taxon>
        <taxon>Hologalegina</taxon>
        <taxon>IRL clade</taxon>
        <taxon>Trifolieae</taxon>
        <taxon>Trifolium</taxon>
    </lineage>
</organism>